<dbReference type="PANTHER" id="PTHR11552:SF138">
    <property type="entry name" value="DEHYDROGENASE PKFF-RELATED"/>
    <property type="match status" value="1"/>
</dbReference>
<evidence type="ECO:0000313" key="5">
    <source>
        <dbReference type="EMBL" id="KAK7966208.1"/>
    </source>
</evidence>
<dbReference type="InterPro" id="IPR012132">
    <property type="entry name" value="GMC_OxRdtase"/>
</dbReference>
<dbReference type="Gene3D" id="3.30.560.10">
    <property type="entry name" value="Glucose Oxidase, domain 3"/>
    <property type="match status" value="1"/>
</dbReference>
<accession>A0ABR1QU57</accession>
<evidence type="ECO:0000256" key="2">
    <source>
        <dbReference type="ARBA" id="ARBA00023180"/>
    </source>
</evidence>
<evidence type="ECO:0000256" key="3">
    <source>
        <dbReference type="SAM" id="SignalP"/>
    </source>
</evidence>
<dbReference type="PANTHER" id="PTHR11552">
    <property type="entry name" value="GLUCOSE-METHANOL-CHOLINE GMC OXIDOREDUCTASE"/>
    <property type="match status" value="1"/>
</dbReference>
<reference evidence="5 6" key="1">
    <citation type="submission" date="2023-01" db="EMBL/GenBank/DDBJ databases">
        <title>Analysis of 21 Apiospora genomes using comparative genomics revels a genus with tremendous synthesis potential of carbohydrate active enzymes and secondary metabolites.</title>
        <authorList>
            <person name="Sorensen T."/>
        </authorList>
    </citation>
    <scope>NUCLEOTIDE SEQUENCE [LARGE SCALE GENOMIC DNA]</scope>
    <source>
        <strain evidence="5 6">CBS 24483</strain>
    </source>
</reference>
<dbReference type="Pfam" id="PF00732">
    <property type="entry name" value="GMC_oxred_N"/>
    <property type="match status" value="1"/>
</dbReference>
<organism evidence="5 6">
    <name type="scientific">Apiospora aurea</name>
    <dbReference type="NCBI Taxonomy" id="335848"/>
    <lineage>
        <taxon>Eukaryota</taxon>
        <taxon>Fungi</taxon>
        <taxon>Dikarya</taxon>
        <taxon>Ascomycota</taxon>
        <taxon>Pezizomycotina</taxon>
        <taxon>Sordariomycetes</taxon>
        <taxon>Xylariomycetidae</taxon>
        <taxon>Amphisphaeriales</taxon>
        <taxon>Apiosporaceae</taxon>
        <taxon>Apiospora</taxon>
    </lineage>
</organism>
<evidence type="ECO:0000256" key="1">
    <source>
        <dbReference type="ARBA" id="ARBA00010790"/>
    </source>
</evidence>
<feature type="domain" description="Glucose-methanol-choline oxidoreductase N-terminal" evidence="4">
    <location>
        <begin position="354"/>
        <end position="368"/>
    </location>
</feature>
<gene>
    <name evidence="5" type="ORF">PG986_000485</name>
</gene>
<dbReference type="EMBL" id="JAQQWE010000001">
    <property type="protein sequence ID" value="KAK7966208.1"/>
    <property type="molecule type" value="Genomic_DNA"/>
</dbReference>
<dbReference type="PIRSF" id="PIRSF000137">
    <property type="entry name" value="Alcohol_oxidase"/>
    <property type="match status" value="1"/>
</dbReference>
<comment type="caution">
    <text evidence="5">The sequence shown here is derived from an EMBL/GenBank/DDBJ whole genome shotgun (WGS) entry which is preliminary data.</text>
</comment>
<evidence type="ECO:0000259" key="4">
    <source>
        <dbReference type="PROSITE" id="PS00624"/>
    </source>
</evidence>
<dbReference type="InterPro" id="IPR007867">
    <property type="entry name" value="GMC_OxRtase_C"/>
</dbReference>
<dbReference type="RefSeq" id="XP_066705600.1">
    <property type="nucleotide sequence ID" value="XM_066836707.1"/>
</dbReference>
<dbReference type="SUPFAM" id="SSF54373">
    <property type="entry name" value="FAD-linked reductases, C-terminal domain"/>
    <property type="match status" value="1"/>
</dbReference>
<evidence type="ECO:0000313" key="6">
    <source>
        <dbReference type="Proteomes" id="UP001391051"/>
    </source>
</evidence>
<protein>
    <recommendedName>
        <fullName evidence="4">Glucose-methanol-choline oxidoreductase N-terminal domain-containing protein</fullName>
    </recommendedName>
</protein>
<dbReference type="InterPro" id="IPR000172">
    <property type="entry name" value="GMC_OxRdtase_N"/>
</dbReference>
<dbReference type="Pfam" id="PF05199">
    <property type="entry name" value="GMC_oxred_C"/>
    <property type="match status" value="1"/>
</dbReference>
<dbReference type="PROSITE" id="PS00624">
    <property type="entry name" value="GMC_OXRED_2"/>
    <property type="match status" value="1"/>
</dbReference>
<dbReference type="GeneID" id="92069769"/>
<feature type="chain" id="PRO_5047246656" description="Glucose-methanol-choline oxidoreductase N-terminal domain-containing protein" evidence="3">
    <location>
        <begin position="25"/>
        <end position="657"/>
    </location>
</feature>
<proteinExistence type="inferred from homology"/>
<keyword evidence="6" id="KW-1185">Reference proteome</keyword>
<dbReference type="SUPFAM" id="SSF51905">
    <property type="entry name" value="FAD/NAD(P)-binding domain"/>
    <property type="match status" value="1"/>
</dbReference>
<name>A0ABR1QU57_9PEZI</name>
<keyword evidence="2" id="KW-0325">Glycoprotein</keyword>
<feature type="signal peptide" evidence="3">
    <location>
        <begin position="1"/>
        <end position="24"/>
    </location>
</feature>
<keyword evidence="3" id="KW-0732">Signal</keyword>
<dbReference type="Proteomes" id="UP001391051">
    <property type="component" value="Unassembled WGS sequence"/>
</dbReference>
<comment type="similarity">
    <text evidence="1">Belongs to the GMC oxidoreductase family.</text>
</comment>
<dbReference type="InterPro" id="IPR036188">
    <property type="entry name" value="FAD/NAD-bd_sf"/>
</dbReference>
<dbReference type="Gene3D" id="3.50.50.60">
    <property type="entry name" value="FAD/NAD(P)-binding domain"/>
    <property type="match status" value="1"/>
</dbReference>
<sequence length="657" mass="70917">MRIRHALSLLLSTLTTLSLPGAQAAPILDDLLGGIGGGLLNPLASAVKSVLSGEGLVQGVLGALEGALGVDQTYDYVVVGGGTAGNAIGYRLAEAGHSVAVVEAGLFYEIAKPVLGTTPGGDIIGIGASPIDSVPTVDWQFVTEPQAGANGRRVHYARGKCLGAVPVTLNFMIHQRGSKGSYDKWADEVGDDSYRLDALTPYFQKSVTLTPPNTEKRRANASTQYDPDAFATPGGPVQVGYTNWVSVWATWLERGLQAVGMERTTGFSSGKLLGYHYSQSTIRVRDQTRSTSAEYIYQAKAKVMEKLKIYTQTMASKILFDDGSNKKKATGARVSSLGIKYTINARKEVILSAGTFQSPQLLMVSGIGPKATLDAFDIAVIADLPGVGQNMWDHIMFGPAYEVAFDTLDRVLHDPVVLAQTLAEYVATHSGPLTSNVVEFIGWEKLPAKYRDTFSPESLEALKQFPDDWPEVEHISGNGFIGDFAFPALQQPLDGKQYATNLGAMVAPLSRGNVTLRSASTRDLPLVSPNWLTAKADQEVAVAWYRRMREVWATDELKSVRVGADTEYWPGLDKSTDAEILDVIRDSLMTVWHAAGTCKMGRRDDEMAVIDNKARVFGVENLRVVDASSFPLLPPGHPQSTVYALAEKIADEIIKSS</sequence>